<proteinExistence type="inferred from homology"/>
<dbReference type="PROSITE" id="PS00061">
    <property type="entry name" value="ADH_SHORT"/>
    <property type="match status" value="1"/>
</dbReference>
<evidence type="ECO:0000256" key="4">
    <source>
        <dbReference type="RuleBase" id="RU000363"/>
    </source>
</evidence>
<keyword evidence="7" id="KW-1185">Reference proteome</keyword>
<dbReference type="AlphaFoldDB" id="A0AAN7AIE9"/>
<dbReference type="PRINTS" id="PR00081">
    <property type="entry name" value="GDHRDH"/>
</dbReference>
<dbReference type="InterPro" id="IPR002347">
    <property type="entry name" value="SDR_fam"/>
</dbReference>
<name>A0AAN7AIE9_9PEZI</name>
<reference evidence="6" key="1">
    <citation type="journal article" date="2023" name="Mol. Phylogenet. Evol.">
        <title>Genome-scale phylogeny and comparative genomics of the fungal order Sordariales.</title>
        <authorList>
            <person name="Hensen N."/>
            <person name="Bonometti L."/>
            <person name="Westerberg I."/>
            <person name="Brannstrom I.O."/>
            <person name="Guillou S."/>
            <person name="Cros-Aarteil S."/>
            <person name="Calhoun S."/>
            <person name="Haridas S."/>
            <person name="Kuo A."/>
            <person name="Mondo S."/>
            <person name="Pangilinan J."/>
            <person name="Riley R."/>
            <person name="LaButti K."/>
            <person name="Andreopoulos B."/>
            <person name="Lipzen A."/>
            <person name="Chen C."/>
            <person name="Yan M."/>
            <person name="Daum C."/>
            <person name="Ng V."/>
            <person name="Clum A."/>
            <person name="Steindorff A."/>
            <person name="Ohm R.A."/>
            <person name="Martin F."/>
            <person name="Silar P."/>
            <person name="Natvig D.O."/>
            <person name="Lalanne C."/>
            <person name="Gautier V."/>
            <person name="Ament-Velasquez S.L."/>
            <person name="Kruys A."/>
            <person name="Hutchinson M.I."/>
            <person name="Powell A.J."/>
            <person name="Barry K."/>
            <person name="Miller A.N."/>
            <person name="Grigoriev I.V."/>
            <person name="Debuchy R."/>
            <person name="Gladieux P."/>
            <person name="Hiltunen Thoren M."/>
            <person name="Johannesson H."/>
        </authorList>
    </citation>
    <scope>NUCLEOTIDE SEQUENCE</scope>
    <source>
        <strain evidence="6">PSN309</strain>
    </source>
</reference>
<evidence type="ECO:0000313" key="7">
    <source>
        <dbReference type="Proteomes" id="UP001302126"/>
    </source>
</evidence>
<protein>
    <recommendedName>
        <fullName evidence="5">Ketoreductase domain-containing protein</fullName>
    </recommendedName>
</protein>
<reference evidence="6" key="2">
    <citation type="submission" date="2023-05" db="EMBL/GenBank/DDBJ databases">
        <authorList>
            <consortium name="Lawrence Berkeley National Laboratory"/>
            <person name="Steindorff A."/>
            <person name="Hensen N."/>
            <person name="Bonometti L."/>
            <person name="Westerberg I."/>
            <person name="Brannstrom I.O."/>
            <person name="Guillou S."/>
            <person name="Cros-Aarteil S."/>
            <person name="Calhoun S."/>
            <person name="Haridas S."/>
            <person name="Kuo A."/>
            <person name="Mondo S."/>
            <person name="Pangilinan J."/>
            <person name="Riley R."/>
            <person name="Labutti K."/>
            <person name="Andreopoulos B."/>
            <person name="Lipzen A."/>
            <person name="Chen C."/>
            <person name="Yanf M."/>
            <person name="Daum C."/>
            <person name="Ng V."/>
            <person name="Clum A."/>
            <person name="Ohm R."/>
            <person name="Martin F."/>
            <person name="Silar P."/>
            <person name="Natvig D."/>
            <person name="Lalanne C."/>
            <person name="Gautier V."/>
            <person name="Ament-Velasquez S.L."/>
            <person name="Kruys A."/>
            <person name="Hutchinson M.I."/>
            <person name="Powell A.J."/>
            <person name="Barry K."/>
            <person name="Miller A.N."/>
            <person name="Grigoriev I.V."/>
            <person name="Debuchy R."/>
            <person name="Gladieux P."/>
            <person name="Thoren M.H."/>
            <person name="Johannesson H."/>
        </authorList>
    </citation>
    <scope>NUCLEOTIDE SEQUENCE</scope>
    <source>
        <strain evidence="6">PSN309</strain>
    </source>
</reference>
<dbReference type="GO" id="GO:0016616">
    <property type="term" value="F:oxidoreductase activity, acting on the CH-OH group of donors, NAD or NADP as acceptor"/>
    <property type="evidence" value="ECO:0007669"/>
    <property type="project" value="TreeGrafter"/>
</dbReference>
<dbReference type="GO" id="GO:0006633">
    <property type="term" value="P:fatty acid biosynthetic process"/>
    <property type="evidence" value="ECO:0007669"/>
    <property type="project" value="TreeGrafter"/>
</dbReference>
<feature type="domain" description="Ketoreductase" evidence="5">
    <location>
        <begin position="9"/>
        <end position="183"/>
    </location>
</feature>
<comment type="caution">
    <text evidence="6">The sequence shown here is derived from an EMBL/GenBank/DDBJ whole genome shotgun (WGS) entry which is preliminary data.</text>
</comment>
<dbReference type="Proteomes" id="UP001302126">
    <property type="component" value="Unassembled WGS sequence"/>
</dbReference>
<dbReference type="GO" id="GO:0048038">
    <property type="term" value="F:quinone binding"/>
    <property type="evidence" value="ECO:0007669"/>
    <property type="project" value="TreeGrafter"/>
</dbReference>
<dbReference type="SMART" id="SM00822">
    <property type="entry name" value="PKS_KR"/>
    <property type="match status" value="1"/>
</dbReference>
<keyword evidence="2" id="KW-0521">NADP</keyword>
<dbReference type="SUPFAM" id="SSF51735">
    <property type="entry name" value="NAD(P)-binding Rossmann-fold domains"/>
    <property type="match status" value="1"/>
</dbReference>
<evidence type="ECO:0000256" key="2">
    <source>
        <dbReference type="ARBA" id="ARBA00022857"/>
    </source>
</evidence>
<dbReference type="FunFam" id="3.40.50.720:FF:000173">
    <property type="entry name" value="3-oxoacyl-[acyl-carrier protein] reductase"/>
    <property type="match status" value="1"/>
</dbReference>
<accession>A0AAN7AIE9</accession>
<sequence length="239" mass="25103">MGLLSLAGKIALITGGSSGIGKAIAKRFVEEGAQVVIASRNAAPTTAETVTDHHSTNITYAKLDVGRPKEWYMLLGKIPDVDVLVNCAGITNNKLLIRQQNEDIEQVVSTNLTGAIYGCKFVGKKMLSRRNGCIINVSSLLATRAVVGTAVYAATKAGVLGLTNSLALEYGGYGVRVNAILPGYIATSMTEDLDKEKLIESIPLKRFGTPEEVADAAAFLAKNGYANDCILNLAGGLSG</sequence>
<evidence type="ECO:0000256" key="3">
    <source>
        <dbReference type="ARBA" id="ARBA00023002"/>
    </source>
</evidence>
<keyword evidence="3" id="KW-0560">Oxidoreductase</keyword>
<dbReference type="InterPro" id="IPR036291">
    <property type="entry name" value="NAD(P)-bd_dom_sf"/>
</dbReference>
<dbReference type="Gene3D" id="3.40.50.720">
    <property type="entry name" value="NAD(P)-binding Rossmann-like Domain"/>
    <property type="match status" value="1"/>
</dbReference>
<dbReference type="InterPro" id="IPR057326">
    <property type="entry name" value="KR_dom"/>
</dbReference>
<dbReference type="PRINTS" id="PR00080">
    <property type="entry name" value="SDRFAMILY"/>
</dbReference>
<evidence type="ECO:0000256" key="1">
    <source>
        <dbReference type="ARBA" id="ARBA00006484"/>
    </source>
</evidence>
<evidence type="ECO:0000313" key="6">
    <source>
        <dbReference type="EMBL" id="KAK4189816.1"/>
    </source>
</evidence>
<gene>
    <name evidence="6" type="ORF">QBC35DRAFT_379355</name>
</gene>
<dbReference type="PANTHER" id="PTHR42760:SF133">
    <property type="entry name" value="3-OXOACYL-[ACYL-CARRIER-PROTEIN] REDUCTASE"/>
    <property type="match status" value="1"/>
</dbReference>
<dbReference type="EMBL" id="MU864371">
    <property type="protein sequence ID" value="KAK4189816.1"/>
    <property type="molecule type" value="Genomic_DNA"/>
</dbReference>
<organism evidence="6 7">
    <name type="scientific">Podospora australis</name>
    <dbReference type="NCBI Taxonomy" id="1536484"/>
    <lineage>
        <taxon>Eukaryota</taxon>
        <taxon>Fungi</taxon>
        <taxon>Dikarya</taxon>
        <taxon>Ascomycota</taxon>
        <taxon>Pezizomycotina</taxon>
        <taxon>Sordariomycetes</taxon>
        <taxon>Sordariomycetidae</taxon>
        <taxon>Sordariales</taxon>
        <taxon>Podosporaceae</taxon>
        <taxon>Podospora</taxon>
    </lineage>
</organism>
<comment type="similarity">
    <text evidence="1 4">Belongs to the short-chain dehydrogenases/reductases (SDR) family.</text>
</comment>
<dbReference type="Pfam" id="PF00106">
    <property type="entry name" value="adh_short"/>
    <property type="match status" value="1"/>
</dbReference>
<evidence type="ECO:0000259" key="5">
    <source>
        <dbReference type="SMART" id="SM00822"/>
    </source>
</evidence>
<dbReference type="InterPro" id="IPR020904">
    <property type="entry name" value="Sc_DH/Rdtase_CS"/>
</dbReference>
<dbReference type="PANTHER" id="PTHR42760">
    <property type="entry name" value="SHORT-CHAIN DEHYDROGENASES/REDUCTASES FAMILY MEMBER"/>
    <property type="match status" value="1"/>
</dbReference>